<comment type="caution">
    <text evidence="1">The sequence shown here is derived from an EMBL/GenBank/DDBJ whole genome shotgun (WGS) entry which is preliminary data.</text>
</comment>
<evidence type="ECO:0000313" key="1">
    <source>
        <dbReference type="EMBL" id="KKN91142.1"/>
    </source>
</evidence>
<reference evidence="1" key="1">
    <citation type="journal article" date="2015" name="Nature">
        <title>Complex archaea that bridge the gap between prokaryotes and eukaryotes.</title>
        <authorList>
            <person name="Spang A."/>
            <person name="Saw J.H."/>
            <person name="Jorgensen S.L."/>
            <person name="Zaremba-Niedzwiedzka K."/>
            <person name="Martijn J."/>
            <person name="Lind A.E."/>
            <person name="van Eijk R."/>
            <person name="Schleper C."/>
            <person name="Guy L."/>
            <person name="Ettema T.J."/>
        </authorList>
    </citation>
    <scope>NUCLEOTIDE SEQUENCE</scope>
</reference>
<proteinExistence type="predicted"/>
<protein>
    <submittedName>
        <fullName evidence="1">Uncharacterized protein</fullName>
    </submittedName>
</protein>
<gene>
    <name evidence="1" type="ORF">LCGC14_0220070</name>
</gene>
<sequence>MTRKVRHPYQILEADELIIGERYALILSTYHGLNFMAYVFGGIIKDNLSAINNPPITDPRTFTIHFKGLRNDGVDSLLPARLPTIVCWPSRKGFHIDWDYVETYFGEKEDCKDTHAIVVSERHWADDPKIHVLDWENPNDVIERKIGKTNKVVSGDWEQQVNAKRDAAMADFFGF</sequence>
<name>A0A0F9UUG5_9ZZZZ</name>
<dbReference type="AlphaFoldDB" id="A0A0F9UUG5"/>
<dbReference type="EMBL" id="LAZR01000105">
    <property type="protein sequence ID" value="KKN91142.1"/>
    <property type="molecule type" value="Genomic_DNA"/>
</dbReference>
<accession>A0A0F9UUG5</accession>
<organism evidence="1">
    <name type="scientific">marine sediment metagenome</name>
    <dbReference type="NCBI Taxonomy" id="412755"/>
    <lineage>
        <taxon>unclassified sequences</taxon>
        <taxon>metagenomes</taxon>
        <taxon>ecological metagenomes</taxon>
    </lineage>
</organism>